<evidence type="ECO:0000313" key="2">
    <source>
        <dbReference type="Proteomes" id="UP000610966"/>
    </source>
</evidence>
<dbReference type="AlphaFoldDB" id="A0A8J3VZP7"/>
<organism evidence="1 2">
    <name type="scientific">Sphaerimonospora thailandensis</name>
    <dbReference type="NCBI Taxonomy" id="795644"/>
    <lineage>
        <taxon>Bacteria</taxon>
        <taxon>Bacillati</taxon>
        <taxon>Actinomycetota</taxon>
        <taxon>Actinomycetes</taxon>
        <taxon>Streptosporangiales</taxon>
        <taxon>Streptosporangiaceae</taxon>
        <taxon>Sphaerimonospora</taxon>
    </lineage>
</organism>
<gene>
    <name evidence="1" type="ORF">Mth01_25780</name>
</gene>
<keyword evidence="2" id="KW-1185">Reference proteome</keyword>
<sequence length="120" mass="13338">MARAQTVCTTPGCPNLCAGGRCDGCKAEAEKRRGTASQRGYGSRHRDRFRRAVLRRDPACTLCGAARSVHADHHPIDRRELVRRGLDPDDPQYGRGLCDPCHRKETARLQPGGWAAEQMR</sequence>
<dbReference type="EMBL" id="BOOG01000021">
    <property type="protein sequence ID" value="GIH70325.1"/>
    <property type="molecule type" value="Genomic_DNA"/>
</dbReference>
<reference evidence="1" key="1">
    <citation type="submission" date="2021-01" db="EMBL/GenBank/DDBJ databases">
        <title>Whole genome shotgun sequence of Sphaerimonospora thailandensis NBRC 107569.</title>
        <authorList>
            <person name="Komaki H."/>
            <person name="Tamura T."/>
        </authorList>
    </citation>
    <scope>NUCLEOTIDE SEQUENCE</scope>
    <source>
        <strain evidence="1">NBRC 107569</strain>
    </source>
</reference>
<dbReference type="Proteomes" id="UP000610966">
    <property type="component" value="Unassembled WGS sequence"/>
</dbReference>
<comment type="caution">
    <text evidence="1">The sequence shown here is derived from an EMBL/GenBank/DDBJ whole genome shotgun (WGS) entry which is preliminary data.</text>
</comment>
<evidence type="ECO:0008006" key="3">
    <source>
        <dbReference type="Google" id="ProtNLM"/>
    </source>
</evidence>
<dbReference type="RefSeq" id="WP_204016044.1">
    <property type="nucleotide sequence ID" value="NZ_BOOG01000021.1"/>
</dbReference>
<accession>A0A8J3VZP7</accession>
<name>A0A8J3VZP7_9ACTN</name>
<protein>
    <recommendedName>
        <fullName evidence="3">5-methylcytosine-specific restriction protein A</fullName>
    </recommendedName>
</protein>
<proteinExistence type="predicted"/>
<evidence type="ECO:0000313" key="1">
    <source>
        <dbReference type="EMBL" id="GIH70325.1"/>
    </source>
</evidence>